<feature type="binding site" evidence="7">
    <location>
        <position position="46"/>
    </location>
    <ligand>
        <name>Mg(2+)</name>
        <dbReference type="ChEBI" id="CHEBI:18420"/>
    </ligand>
</feature>
<keyword evidence="2 7" id="KW-0479">Metal-binding</keyword>
<evidence type="ECO:0000256" key="5">
    <source>
        <dbReference type="ARBA" id="ARBA00023224"/>
    </source>
</evidence>
<dbReference type="InterPro" id="IPR027417">
    <property type="entry name" value="P-loop_NTPase"/>
</dbReference>
<dbReference type="Proteomes" id="UP000549394">
    <property type="component" value="Unassembled WGS sequence"/>
</dbReference>
<dbReference type="Gene3D" id="3.40.50.300">
    <property type="entry name" value="P-loop containing nucleotide triphosphate hydrolases"/>
    <property type="match status" value="1"/>
</dbReference>
<dbReference type="SUPFAM" id="SSF47895">
    <property type="entry name" value="Transducin (alpha subunit), insertion domain"/>
    <property type="match status" value="1"/>
</dbReference>
<feature type="binding site" evidence="6">
    <location>
        <position position="339"/>
    </location>
    <ligand>
        <name>GTP</name>
        <dbReference type="ChEBI" id="CHEBI:37565"/>
    </ligand>
</feature>
<dbReference type="GO" id="GO:0005834">
    <property type="term" value="C:heterotrimeric G-protein complex"/>
    <property type="evidence" value="ECO:0007669"/>
    <property type="project" value="TreeGrafter"/>
</dbReference>
<evidence type="ECO:0000256" key="6">
    <source>
        <dbReference type="PIRSR" id="PIRSR601019-1"/>
    </source>
</evidence>
<reference evidence="9 10" key="1">
    <citation type="submission" date="2020-08" db="EMBL/GenBank/DDBJ databases">
        <authorList>
            <person name="Hejnol A."/>
        </authorList>
    </citation>
    <scope>NUCLEOTIDE SEQUENCE [LARGE SCALE GENOMIC DNA]</scope>
</reference>
<dbReference type="PROSITE" id="PS51882">
    <property type="entry name" value="G_ALPHA"/>
    <property type="match status" value="1"/>
</dbReference>
<feature type="binding site" evidence="7">
    <location>
        <position position="196"/>
    </location>
    <ligand>
        <name>Mg(2+)</name>
        <dbReference type="ChEBI" id="CHEBI:18420"/>
    </ligand>
</feature>
<dbReference type="Pfam" id="PF00503">
    <property type="entry name" value="G-alpha"/>
    <property type="match status" value="1"/>
</dbReference>
<evidence type="ECO:0000256" key="7">
    <source>
        <dbReference type="PIRSR" id="PIRSR601019-2"/>
    </source>
</evidence>
<keyword evidence="7" id="KW-0460">Magnesium</keyword>
<dbReference type="PRINTS" id="PR00318">
    <property type="entry name" value="GPROTEINA"/>
</dbReference>
<feature type="binding site" evidence="6">
    <location>
        <begin position="190"/>
        <end position="196"/>
    </location>
    <ligand>
        <name>GTP</name>
        <dbReference type="ChEBI" id="CHEBI:37565"/>
    </ligand>
</feature>
<feature type="binding site" evidence="6">
    <location>
        <begin position="215"/>
        <end position="219"/>
    </location>
    <ligand>
        <name>GTP</name>
        <dbReference type="ChEBI" id="CHEBI:37565"/>
    </ligand>
</feature>
<sequence>MPGGPKLNKSAQTKSRSIDQQLEEGREKQHDDLQLLILGGAGSGKSTFIKQLRLRHGDKFPESERKTWTIYVYENLVEALYPILEQVTEWEDGSNAKTYSLFVEKFPRSNIGRKGSSSQEEDHSKKNVNYSKLSSLAADVLSMWRDKSVQTIWQENIKKFGLRKTFADHFLSKLERILSTNYIPDIEDILFIRKPTASVQEHMFTSEGNVYKVIDVAGQRSQRHKWISLFEGVTAIVFITSLTSYSEGTYEDSSLNSLHDSLSAFGSVITNQFLKNTNFILLLNKKDLLGKRLADVPFSSIIENYKGRNEEADVIEYIKKEFEKRITSEKKVKFHVCSAIDTPGMKPLTEEIIQCIRKK</sequence>
<dbReference type="Gene3D" id="1.10.400.10">
    <property type="entry name" value="GI Alpha 1, domain 2-like"/>
    <property type="match status" value="1"/>
</dbReference>
<dbReference type="GO" id="GO:0046872">
    <property type="term" value="F:metal ion binding"/>
    <property type="evidence" value="ECO:0007669"/>
    <property type="project" value="UniProtKB-KW"/>
</dbReference>
<evidence type="ECO:0000313" key="9">
    <source>
        <dbReference type="EMBL" id="CAD5118214.1"/>
    </source>
</evidence>
<comment type="subunit">
    <text evidence="1">G proteins are composed of 3 units; alpha, beta and gamma. The alpha chain contains the guanine nucleotide binding site.</text>
</comment>
<evidence type="ECO:0000313" key="10">
    <source>
        <dbReference type="Proteomes" id="UP000549394"/>
    </source>
</evidence>
<dbReference type="InterPro" id="IPR001019">
    <property type="entry name" value="Gprotein_alpha_su"/>
</dbReference>
<protein>
    <submittedName>
        <fullName evidence="9">DgyrCDS6937</fullName>
    </submittedName>
</protein>
<dbReference type="FunFam" id="3.40.50.300:FF:000720">
    <property type="entry name" value="Guanine nucleotide-binding protein G(k) subunit alpha"/>
    <property type="match status" value="1"/>
</dbReference>
<dbReference type="GO" id="GO:0005525">
    <property type="term" value="F:GTP binding"/>
    <property type="evidence" value="ECO:0007669"/>
    <property type="project" value="UniProtKB-KW"/>
</dbReference>
<proteinExistence type="predicted"/>
<dbReference type="PANTHER" id="PTHR10218:SF302">
    <property type="entry name" value="GUANINE NUCLEOTIDE-BINDING PROTEIN ALPHA-5 SUBUNIT"/>
    <property type="match status" value="1"/>
</dbReference>
<dbReference type="GO" id="GO:0007188">
    <property type="term" value="P:adenylate cyclase-modulating G protein-coupled receptor signaling pathway"/>
    <property type="evidence" value="ECO:0007669"/>
    <property type="project" value="TreeGrafter"/>
</dbReference>
<evidence type="ECO:0000256" key="8">
    <source>
        <dbReference type="SAM" id="MobiDB-lite"/>
    </source>
</evidence>
<feature type="binding site" evidence="6">
    <location>
        <begin position="284"/>
        <end position="287"/>
    </location>
    <ligand>
        <name>GTP</name>
        <dbReference type="ChEBI" id="CHEBI:37565"/>
    </ligand>
</feature>
<dbReference type="AlphaFoldDB" id="A0A7I8VPQ9"/>
<accession>A0A7I8VPQ9</accession>
<dbReference type="GO" id="GO:0001664">
    <property type="term" value="F:G protein-coupled receptor binding"/>
    <property type="evidence" value="ECO:0007669"/>
    <property type="project" value="TreeGrafter"/>
</dbReference>
<keyword evidence="4 6" id="KW-0342">GTP-binding</keyword>
<feature type="compositionally biased region" description="Polar residues" evidence="8">
    <location>
        <begin position="9"/>
        <end position="20"/>
    </location>
</feature>
<evidence type="ECO:0000256" key="3">
    <source>
        <dbReference type="ARBA" id="ARBA00022741"/>
    </source>
</evidence>
<dbReference type="SUPFAM" id="SSF52540">
    <property type="entry name" value="P-loop containing nucleoside triphosphate hydrolases"/>
    <property type="match status" value="1"/>
</dbReference>
<dbReference type="SMART" id="SM00275">
    <property type="entry name" value="G_alpha"/>
    <property type="match status" value="1"/>
</dbReference>
<feature type="region of interest" description="Disordered" evidence="8">
    <location>
        <begin position="1"/>
        <end position="29"/>
    </location>
</feature>
<dbReference type="GO" id="GO:0003924">
    <property type="term" value="F:GTPase activity"/>
    <property type="evidence" value="ECO:0007669"/>
    <property type="project" value="InterPro"/>
</dbReference>
<dbReference type="PANTHER" id="PTHR10218">
    <property type="entry name" value="GTP-BINDING PROTEIN ALPHA SUBUNIT"/>
    <property type="match status" value="1"/>
</dbReference>
<evidence type="ECO:0000256" key="1">
    <source>
        <dbReference type="ARBA" id="ARBA00011356"/>
    </source>
</evidence>
<dbReference type="CDD" id="cd00066">
    <property type="entry name" value="G-alpha"/>
    <property type="match status" value="1"/>
</dbReference>
<organism evidence="9 10">
    <name type="scientific">Dimorphilus gyrociliatus</name>
    <dbReference type="NCBI Taxonomy" id="2664684"/>
    <lineage>
        <taxon>Eukaryota</taxon>
        <taxon>Metazoa</taxon>
        <taxon>Spiralia</taxon>
        <taxon>Lophotrochozoa</taxon>
        <taxon>Annelida</taxon>
        <taxon>Polychaeta</taxon>
        <taxon>Polychaeta incertae sedis</taxon>
        <taxon>Dinophilidae</taxon>
        <taxon>Dimorphilus</taxon>
    </lineage>
</organism>
<dbReference type="GO" id="GO:0031683">
    <property type="term" value="F:G-protein beta/gamma-subunit complex binding"/>
    <property type="evidence" value="ECO:0007669"/>
    <property type="project" value="InterPro"/>
</dbReference>
<dbReference type="OrthoDB" id="5817230at2759"/>
<evidence type="ECO:0000256" key="2">
    <source>
        <dbReference type="ARBA" id="ARBA00022723"/>
    </source>
</evidence>
<gene>
    <name evidence="9" type="ORF">DGYR_LOCUS6629</name>
</gene>
<comment type="caution">
    <text evidence="9">The sequence shown here is derived from an EMBL/GenBank/DDBJ whole genome shotgun (WGS) entry which is preliminary data.</text>
</comment>
<keyword evidence="5" id="KW-0807">Transducer</keyword>
<dbReference type="EMBL" id="CAJFCJ010000008">
    <property type="protein sequence ID" value="CAD5118214.1"/>
    <property type="molecule type" value="Genomic_DNA"/>
</dbReference>
<evidence type="ECO:0000256" key="4">
    <source>
        <dbReference type="ARBA" id="ARBA00023134"/>
    </source>
</evidence>
<dbReference type="GO" id="GO:0005737">
    <property type="term" value="C:cytoplasm"/>
    <property type="evidence" value="ECO:0007669"/>
    <property type="project" value="TreeGrafter"/>
</dbReference>
<name>A0A7I8VPQ9_9ANNE</name>
<keyword evidence="10" id="KW-1185">Reference proteome</keyword>
<dbReference type="InterPro" id="IPR011025">
    <property type="entry name" value="GproteinA_insert"/>
</dbReference>
<keyword evidence="3 6" id="KW-0547">Nucleotide-binding</keyword>